<dbReference type="RefSeq" id="WP_395124450.1">
    <property type="nucleotide sequence ID" value="NZ_JBIMSN010000002.1"/>
</dbReference>
<sequence length="378" mass="41576">MAAAIEVGREQWLGYRWQGHGFGDRDAVLDDLLLLGFQDSRQSGAEQSQRQRTGKAPARGLVSMWSVRGAPHTHRASHLDFVRDALAPRDCDEGGAAYVEAVDEVAAALTKVVTSPTTKSDASSEVTQIVAKSLVTWCERCGADHVPDGLFRDAGRQAQLVLGDDSRTTMLKPTPKASQVTIDNPRLTLLTTFFRVNGPTSKTLFRDWVGGSTAGVAQEWGQLEDVVKVQVDNKRLDLPERLVDDVTNAPRAEGVVLVPPNDAYLRQVDRTLLVSDSKLRQQVWKAVSGPGALLIDGEVAGVCRYRRNDQTLTIAPFQGRCSASHRCRGERSARSRCCRRGADSRLGLSMLVCARKLSRCVRTHDCPIDSVRRFRSTR</sequence>
<comment type="caution">
    <text evidence="1">The sequence shown here is derived from an EMBL/GenBank/DDBJ whole genome shotgun (WGS) entry which is preliminary data.</text>
</comment>
<dbReference type="Pfam" id="PF06224">
    <property type="entry name" value="AlkZ-like"/>
    <property type="match status" value="1"/>
</dbReference>
<dbReference type="InterPro" id="IPR009351">
    <property type="entry name" value="AlkZ-like"/>
</dbReference>
<dbReference type="Proteomes" id="UP001609219">
    <property type="component" value="Unassembled WGS sequence"/>
</dbReference>
<evidence type="ECO:0000313" key="4">
    <source>
        <dbReference type="Proteomes" id="UP001609219"/>
    </source>
</evidence>
<dbReference type="Proteomes" id="UP001609176">
    <property type="component" value="Unassembled WGS sequence"/>
</dbReference>
<dbReference type="EMBL" id="JBIMSN010000002">
    <property type="protein sequence ID" value="MFH5227001.1"/>
    <property type="molecule type" value="Genomic_DNA"/>
</dbReference>
<evidence type="ECO:0000313" key="3">
    <source>
        <dbReference type="Proteomes" id="UP001609176"/>
    </source>
</evidence>
<organism evidence="1 4">
    <name type="scientific">Antrihabitans spumae</name>
    <dbReference type="NCBI Taxonomy" id="3373370"/>
    <lineage>
        <taxon>Bacteria</taxon>
        <taxon>Bacillati</taxon>
        <taxon>Actinomycetota</taxon>
        <taxon>Actinomycetes</taxon>
        <taxon>Mycobacteriales</taxon>
        <taxon>Nocardiaceae</taxon>
        <taxon>Antrihabitans</taxon>
    </lineage>
</organism>
<evidence type="ECO:0000313" key="2">
    <source>
        <dbReference type="EMBL" id="MFH5242523.1"/>
    </source>
</evidence>
<evidence type="ECO:0000313" key="1">
    <source>
        <dbReference type="EMBL" id="MFH5227001.1"/>
    </source>
</evidence>
<protein>
    <submittedName>
        <fullName evidence="1">DNA glycosylase AlkZ-like family protein</fullName>
    </submittedName>
</protein>
<dbReference type="EMBL" id="JBIMSP010000015">
    <property type="protein sequence ID" value="MFH5242523.1"/>
    <property type="molecule type" value="Genomic_DNA"/>
</dbReference>
<reference evidence="3 4" key="1">
    <citation type="submission" date="2024-10" db="EMBL/GenBank/DDBJ databases">
        <authorList>
            <person name="Riesco R."/>
        </authorList>
    </citation>
    <scope>NUCLEOTIDE SEQUENCE [LARGE SCALE GENOMIC DNA]</scope>
    <source>
        <strain evidence="2 3">NCIMB 15448</strain>
        <strain evidence="1 4">NCIMB 15450</strain>
    </source>
</reference>
<keyword evidence="4" id="KW-1185">Reference proteome</keyword>
<proteinExistence type="predicted"/>
<accession>A0ABW7JWB5</accession>
<gene>
    <name evidence="2" type="ORF">ACHIPV_11595</name>
    <name evidence="1" type="ORF">ACHIRB_00120</name>
</gene>
<name>A0ABW7JWB5_9NOCA</name>